<gene>
    <name evidence="19" type="ORF">INT43_008321</name>
</gene>
<evidence type="ECO:0000256" key="14">
    <source>
        <dbReference type="PIRSR" id="PIRSR637770-2"/>
    </source>
</evidence>
<dbReference type="PROSITE" id="PS00108">
    <property type="entry name" value="PROTEIN_KINASE_ST"/>
    <property type="match status" value="1"/>
</dbReference>
<dbReference type="InterPro" id="IPR000719">
    <property type="entry name" value="Prot_kinase_dom"/>
</dbReference>
<evidence type="ECO:0000256" key="6">
    <source>
        <dbReference type="ARBA" id="ARBA00022618"/>
    </source>
</evidence>
<dbReference type="InterPro" id="IPR008271">
    <property type="entry name" value="Ser/Thr_kinase_AS"/>
</dbReference>
<dbReference type="InterPro" id="IPR050108">
    <property type="entry name" value="CDK"/>
</dbReference>
<evidence type="ECO:0000256" key="16">
    <source>
        <dbReference type="RuleBase" id="RU000304"/>
    </source>
</evidence>
<keyword evidence="7" id="KW-0808">Transferase</keyword>
<dbReference type="GO" id="GO:0070985">
    <property type="term" value="C:transcription factor TFIIK complex"/>
    <property type="evidence" value="ECO:0007669"/>
    <property type="project" value="InterPro"/>
</dbReference>
<evidence type="ECO:0000256" key="1">
    <source>
        <dbReference type="ARBA" id="ARBA00004123"/>
    </source>
</evidence>
<dbReference type="EC" id="2.7.11.23" evidence="3"/>
<dbReference type="AlphaFoldDB" id="A0A8H7PDB4"/>
<keyword evidence="8 14" id="KW-0547">Nucleotide-binding</keyword>
<evidence type="ECO:0000256" key="15">
    <source>
        <dbReference type="PROSITE-ProRule" id="PRU10141"/>
    </source>
</evidence>
<dbReference type="PANTHER" id="PTHR24056">
    <property type="entry name" value="CELL DIVISION PROTEIN KINASE"/>
    <property type="match status" value="1"/>
</dbReference>
<feature type="binding site" evidence="14">
    <location>
        <position position="46"/>
    </location>
    <ligand>
        <name>ATP</name>
        <dbReference type="ChEBI" id="CHEBI:30616"/>
    </ligand>
</feature>
<dbReference type="EMBL" id="JAEPQZ010000020">
    <property type="protein sequence ID" value="KAG2171595.1"/>
    <property type="molecule type" value="Genomic_DNA"/>
</dbReference>
<comment type="subcellular location">
    <subcellularLocation>
        <location evidence="1">Nucleus</location>
    </subcellularLocation>
</comment>
<dbReference type="FunFam" id="1.10.510.10:FF:000097">
    <property type="entry name" value="Putative cyclin-dependent kinase 7"/>
    <property type="match status" value="1"/>
</dbReference>
<dbReference type="PANTHER" id="PTHR24056:SF0">
    <property type="entry name" value="CYCLIN-DEPENDENT KINASE 7"/>
    <property type="match status" value="1"/>
</dbReference>
<dbReference type="GO" id="GO:0032968">
    <property type="term" value="P:positive regulation of transcription elongation by RNA polymerase II"/>
    <property type="evidence" value="ECO:0007669"/>
    <property type="project" value="UniProtKB-ARBA"/>
</dbReference>
<evidence type="ECO:0000256" key="10">
    <source>
        <dbReference type="ARBA" id="ARBA00022840"/>
    </source>
</evidence>
<protein>
    <recommendedName>
        <fullName evidence="3">[RNA-polymerase]-subunit kinase</fullName>
        <ecNumber evidence="3">2.7.11.23</ecNumber>
    </recommendedName>
</protein>
<dbReference type="Gene3D" id="1.10.510.10">
    <property type="entry name" value="Transferase(Phosphotransferase) domain 1"/>
    <property type="match status" value="1"/>
</dbReference>
<dbReference type="SMART" id="SM00220">
    <property type="entry name" value="S_TKc"/>
    <property type="match status" value="1"/>
</dbReference>
<dbReference type="CDD" id="cd07841">
    <property type="entry name" value="STKc_CDK7"/>
    <property type="match status" value="1"/>
</dbReference>
<sequence>MANEIADESNLHTEKKYHKDAKIGEGTYAVVYQGTQIATGRKVAIKKIKIGQFKDGLDLTAVREVKYLQEFKHTNIVELIDVFSHKTNLNLVLEYLDSDLEQIIKDKSILFMPADIKSWMMMMLRGLDHCHRNWVLHRDMKPNNLLLARNGQLKIADFGLARDWGDPGKQMTSQVVTRWYRAPELLFGAKEYSYAVDVWAVGCIFAELMLRTPYVAGDSDMDQLTKIFHALGTPTETDWPNMTTLPDYVPFRTYPKVPLSQYFTAAGSDALDLLDKMLGFDPAKRWTCRECLNHSYFRNAPLPTVPEKLPQRAPEPEKVADTLKRKADSTLTNSDDKAKQRIKIA</sequence>
<comment type="caution">
    <text evidence="19">The sequence shown here is derived from an EMBL/GenBank/DDBJ whole genome shotgun (WGS) entry which is preliminary data.</text>
</comment>
<feature type="domain" description="Protein kinase" evidence="18">
    <location>
        <begin position="17"/>
        <end position="297"/>
    </location>
</feature>
<evidence type="ECO:0000313" key="20">
    <source>
        <dbReference type="Proteomes" id="UP000654370"/>
    </source>
</evidence>
<evidence type="ECO:0000256" key="17">
    <source>
        <dbReference type="SAM" id="MobiDB-lite"/>
    </source>
</evidence>
<dbReference type="SUPFAM" id="SSF56112">
    <property type="entry name" value="Protein kinase-like (PK-like)"/>
    <property type="match status" value="1"/>
</dbReference>
<feature type="binding site" evidence="15">
    <location>
        <position position="47"/>
    </location>
    <ligand>
        <name>ATP</name>
        <dbReference type="ChEBI" id="CHEBI:30616"/>
    </ligand>
</feature>
<dbReference type="Proteomes" id="UP000654370">
    <property type="component" value="Unassembled WGS sequence"/>
</dbReference>
<evidence type="ECO:0000256" key="7">
    <source>
        <dbReference type="ARBA" id="ARBA00022679"/>
    </source>
</evidence>
<name>A0A8H7PDB4_MORIS</name>
<dbReference type="PROSITE" id="PS50011">
    <property type="entry name" value="PROTEIN_KINASE_DOM"/>
    <property type="match status" value="1"/>
</dbReference>
<evidence type="ECO:0000259" key="18">
    <source>
        <dbReference type="PROSITE" id="PS50011"/>
    </source>
</evidence>
<feature type="active site" description="Proton acceptor" evidence="13">
    <location>
        <position position="139"/>
    </location>
</feature>
<dbReference type="GO" id="GO:0051301">
    <property type="term" value="P:cell division"/>
    <property type="evidence" value="ECO:0007669"/>
    <property type="project" value="UniProtKB-KW"/>
</dbReference>
<keyword evidence="4 16" id="KW-0723">Serine/threonine-protein kinase</keyword>
<keyword evidence="5" id="KW-0597">Phosphoprotein</keyword>
<evidence type="ECO:0000256" key="8">
    <source>
        <dbReference type="ARBA" id="ARBA00022741"/>
    </source>
</evidence>
<keyword evidence="6" id="KW-0132">Cell division</keyword>
<dbReference type="PROSITE" id="PS00107">
    <property type="entry name" value="PROTEIN_KINASE_ATP"/>
    <property type="match status" value="1"/>
</dbReference>
<evidence type="ECO:0000256" key="5">
    <source>
        <dbReference type="ARBA" id="ARBA00022553"/>
    </source>
</evidence>
<evidence type="ECO:0000256" key="2">
    <source>
        <dbReference type="ARBA" id="ARBA00006485"/>
    </source>
</evidence>
<dbReference type="FunFam" id="3.30.200.20:FF:000554">
    <property type="entry name" value="CMGC/CDK/CDK7 protein kinase"/>
    <property type="match status" value="1"/>
</dbReference>
<feature type="compositionally biased region" description="Basic and acidic residues" evidence="17">
    <location>
        <begin position="314"/>
        <end position="339"/>
    </location>
</feature>
<feature type="region of interest" description="Disordered" evidence="17">
    <location>
        <begin position="303"/>
        <end position="345"/>
    </location>
</feature>
<comment type="similarity">
    <text evidence="2">Belongs to the protein kinase superfamily. CMGC Ser/Thr protein kinase family. CDC2/CDKX subfamily.</text>
</comment>
<evidence type="ECO:0000256" key="4">
    <source>
        <dbReference type="ARBA" id="ARBA00022527"/>
    </source>
</evidence>
<keyword evidence="10 14" id="KW-0067">ATP-binding</keyword>
<proteinExistence type="inferred from homology"/>
<evidence type="ECO:0000256" key="9">
    <source>
        <dbReference type="ARBA" id="ARBA00022777"/>
    </source>
</evidence>
<dbReference type="Gene3D" id="3.30.200.20">
    <property type="entry name" value="Phosphorylase Kinase, domain 1"/>
    <property type="match status" value="1"/>
</dbReference>
<dbReference type="GO" id="GO:0008353">
    <property type="term" value="F:RNA polymerase II CTD heptapeptide repeat kinase activity"/>
    <property type="evidence" value="ECO:0007669"/>
    <property type="project" value="UniProtKB-EC"/>
</dbReference>
<feature type="non-terminal residue" evidence="19">
    <location>
        <position position="1"/>
    </location>
</feature>
<dbReference type="GO" id="GO:0004693">
    <property type="term" value="F:cyclin-dependent protein serine/threonine kinase activity"/>
    <property type="evidence" value="ECO:0007669"/>
    <property type="project" value="TreeGrafter"/>
</dbReference>
<evidence type="ECO:0000256" key="11">
    <source>
        <dbReference type="ARBA" id="ARBA00023242"/>
    </source>
</evidence>
<evidence type="ECO:0000256" key="13">
    <source>
        <dbReference type="PIRSR" id="PIRSR637770-1"/>
    </source>
</evidence>
<dbReference type="InterPro" id="IPR011009">
    <property type="entry name" value="Kinase-like_dom_sf"/>
</dbReference>
<organism evidence="19 20">
    <name type="scientific">Mortierella isabellina</name>
    <name type="common">Filamentous fungus</name>
    <name type="synonym">Umbelopsis isabellina</name>
    <dbReference type="NCBI Taxonomy" id="91625"/>
    <lineage>
        <taxon>Eukaryota</taxon>
        <taxon>Fungi</taxon>
        <taxon>Fungi incertae sedis</taxon>
        <taxon>Mucoromycota</taxon>
        <taxon>Mucoromycotina</taxon>
        <taxon>Umbelopsidomycetes</taxon>
        <taxon>Umbelopsidales</taxon>
        <taxon>Umbelopsidaceae</taxon>
        <taxon>Umbelopsis</taxon>
    </lineage>
</organism>
<dbReference type="Pfam" id="PF00069">
    <property type="entry name" value="Pkinase"/>
    <property type="match status" value="1"/>
</dbReference>
<feature type="binding site" evidence="14">
    <location>
        <begin position="23"/>
        <end position="31"/>
    </location>
    <ligand>
        <name>ATP</name>
        <dbReference type="ChEBI" id="CHEBI:30616"/>
    </ligand>
</feature>
<dbReference type="OrthoDB" id="1732493at2759"/>
<keyword evidence="12" id="KW-0131">Cell cycle</keyword>
<reference evidence="19" key="1">
    <citation type="submission" date="2020-12" db="EMBL/GenBank/DDBJ databases">
        <title>Metabolic potential, ecology and presence of endohyphal bacteria is reflected in genomic diversity of Mucoromycotina.</title>
        <authorList>
            <person name="Muszewska A."/>
            <person name="Okrasinska A."/>
            <person name="Steczkiewicz K."/>
            <person name="Drgas O."/>
            <person name="Orlowska M."/>
            <person name="Perlinska-Lenart U."/>
            <person name="Aleksandrzak-Piekarczyk T."/>
            <person name="Szatraj K."/>
            <person name="Zielenkiewicz U."/>
            <person name="Pilsyk S."/>
            <person name="Malc E."/>
            <person name="Mieczkowski P."/>
            <person name="Kruszewska J.S."/>
            <person name="Biernat P."/>
            <person name="Pawlowska J."/>
        </authorList>
    </citation>
    <scope>NUCLEOTIDE SEQUENCE</scope>
    <source>
        <strain evidence="19">WA0000067209</strain>
    </source>
</reference>
<dbReference type="GO" id="GO:0005737">
    <property type="term" value="C:cytoplasm"/>
    <property type="evidence" value="ECO:0007669"/>
    <property type="project" value="TreeGrafter"/>
</dbReference>
<keyword evidence="9" id="KW-0418">Kinase</keyword>
<dbReference type="GO" id="GO:0005524">
    <property type="term" value="F:ATP binding"/>
    <property type="evidence" value="ECO:0007669"/>
    <property type="project" value="UniProtKB-UniRule"/>
</dbReference>
<accession>A0A8H7PDB4</accession>
<keyword evidence="20" id="KW-1185">Reference proteome</keyword>
<dbReference type="InterPro" id="IPR037770">
    <property type="entry name" value="CDK7"/>
</dbReference>
<evidence type="ECO:0000256" key="12">
    <source>
        <dbReference type="ARBA" id="ARBA00023306"/>
    </source>
</evidence>
<evidence type="ECO:0000313" key="19">
    <source>
        <dbReference type="EMBL" id="KAG2171595.1"/>
    </source>
</evidence>
<evidence type="ECO:0000256" key="3">
    <source>
        <dbReference type="ARBA" id="ARBA00012409"/>
    </source>
</evidence>
<keyword evidence="11" id="KW-0539">Nucleus</keyword>
<dbReference type="InterPro" id="IPR017441">
    <property type="entry name" value="Protein_kinase_ATP_BS"/>
</dbReference>